<proteinExistence type="predicted"/>
<keyword evidence="3" id="KW-1185">Reference proteome</keyword>
<evidence type="ECO:0000313" key="2">
    <source>
        <dbReference type="Ensembl" id="ENSATEP00000021304.2"/>
    </source>
</evidence>
<dbReference type="OrthoDB" id="8943765at2759"/>
<dbReference type="Ensembl" id="ENSATET00000021663.2">
    <property type="protein sequence ID" value="ENSATEP00000021304.2"/>
    <property type="gene ID" value="ENSATEG00000014784.2"/>
</dbReference>
<dbReference type="InParanoid" id="A0A3Q1IPX5"/>
<dbReference type="AlphaFoldDB" id="A0A3Q1IPX5"/>
<reference evidence="2" key="1">
    <citation type="submission" date="2021-04" db="EMBL/GenBank/DDBJ databases">
        <authorList>
            <consortium name="Wellcome Sanger Institute Data Sharing"/>
        </authorList>
    </citation>
    <scope>NUCLEOTIDE SEQUENCE [LARGE SCALE GENOMIC DNA]</scope>
</reference>
<evidence type="ECO:0000313" key="3">
    <source>
        <dbReference type="Proteomes" id="UP000265040"/>
    </source>
</evidence>
<protein>
    <submittedName>
        <fullName evidence="2">Uncharacterized protein</fullName>
    </submittedName>
</protein>
<feature type="compositionally biased region" description="Basic and acidic residues" evidence="1">
    <location>
        <begin position="1"/>
        <end position="11"/>
    </location>
</feature>
<name>A0A3Q1IPX5_ANATE</name>
<feature type="region of interest" description="Disordered" evidence="1">
    <location>
        <begin position="1"/>
        <end position="42"/>
    </location>
</feature>
<evidence type="ECO:0000256" key="1">
    <source>
        <dbReference type="SAM" id="MobiDB-lite"/>
    </source>
</evidence>
<accession>A0A3Q1IPX5</accession>
<reference evidence="2" key="2">
    <citation type="submission" date="2025-08" db="UniProtKB">
        <authorList>
            <consortium name="Ensembl"/>
        </authorList>
    </citation>
    <scope>IDENTIFICATION</scope>
</reference>
<sequence>MSDLHRAEVKDSTGSPSSSAGLCRPARSPGKGGRSREPGALSYSNMCCRTEGRRRHTDKRKTTNFRHWCPKRTKQGNMRMCV</sequence>
<reference evidence="2" key="3">
    <citation type="submission" date="2025-09" db="UniProtKB">
        <authorList>
            <consortium name="Ensembl"/>
        </authorList>
    </citation>
    <scope>IDENTIFICATION</scope>
</reference>
<organism evidence="2 3">
    <name type="scientific">Anabas testudineus</name>
    <name type="common">Climbing perch</name>
    <name type="synonym">Anthias testudineus</name>
    <dbReference type="NCBI Taxonomy" id="64144"/>
    <lineage>
        <taxon>Eukaryota</taxon>
        <taxon>Metazoa</taxon>
        <taxon>Chordata</taxon>
        <taxon>Craniata</taxon>
        <taxon>Vertebrata</taxon>
        <taxon>Euteleostomi</taxon>
        <taxon>Actinopterygii</taxon>
        <taxon>Neopterygii</taxon>
        <taxon>Teleostei</taxon>
        <taxon>Neoteleostei</taxon>
        <taxon>Acanthomorphata</taxon>
        <taxon>Anabantaria</taxon>
        <taxon>Anabantiformes</taxon>
        <taxon>Anabantoidei</taxon>
        <taxon>Anabantidae</taxon>
        <taxon>Anabas</taxon>
    </lineage>
</organism>
<dbReference type="Proteomes" id="UP000265040">
    <property type="component" value="Chromosome 4"/>
</dbReference>
<dbReference type="GeneTree" id="ENSGT00940000178313"/>